<dbReference type="PROSITE" id="PS51350">
    <property type="entry name" value="PTS_HPR_DOM"/>
    <property type="match status" value="1"/>
</dbReference>
<dbReference type="PANTHER" id="PTHR33705:SF2">
    <property type="entry name" value="PHOSPHOCARRIER PROTEIN NPR"/>
    <property type="match status" value="1"/>
</dbReference>
<evidence type="ECO:0000256" key="1">
    <source>
        <dbReference type="ARBA" id="ARBA00004496"/>
    </source>
</evidence>
<evidence type="ECO:0000256" key="3">
    <source>
        <dbReference type="ARBA" id="ARBA00022683"/>
    </source>
</evidence>
<evidence type="ECO:0000313" key="5">
    <source>
        <dbReference type="EMBL" id="MBB5263257.1"/>
    </source>
</evidence>
<dbReference type="Pfam" id="PF00381">
    <property type="entry name" value="PTS-HPr"/>
    <property type="match status" value="1"/>
</dbReference>
<keyword evidence="3" id="KW-0598">Phosphotransferase system</keyword>
<dbReference type="GO" id="GO:0009401">
    <property type="term" value="P:phosphoenolpyruvate-dependent sugar phosphotransferase system"/>
    <property type="evidence" value="ECO:0007669"/>
    <property type="project" value="UniProtKB-KW"/>
</dbReference>
<dbReference type="AlphaFoldDB" id="A0A7W8M457"/>
<dbReference type="PANTHER" id="PTHR33705">
    <property type="entry name" value="PHOSPHOCARRIER PROTEIN HPR"/>
    <property type="match status" value="1"/>
</dbReference>
<gene>
    <name evidence="5" type="ORF">HNP82_000351</name>
</gene>
<feature type="domain" description="HPr" evidence="4">
    <location>
        <begin position="1"/>
        <end position="85"/>
    </location>
</feature>
<organism evidence="5 6">
    <name type="scientific">Catenibacillus scindens</name>
    <dbReference type="NCBI Taxonomy" id="673271"/>
    <lineage>
        <taxon>Bacteria</taxon>
        <taxon>Bacillati</taxon>
        <taxon>Bacillota</taxon>
        <taxon>Clostridia</taxon>
        <taxon>Lachnospirales</taxon>
        <taxon>Lachnospiraceae</taxon>
        <taxon>Catenibacillus</taxon>
    </lineage>
</organism>
<dbReference type="InterPro" id="IPR050399">
    <property type="entry name" value="HPr"/>
</dbReference>
<dbReference type="NCBIfam" id="TIGR01003">
    <property type="entry name" value="PTS_HPr_family"/>
    <property type="match status" value="1"/>
</dbReference>
<keyword evidence="2" id="KW-0963">Cytoplasm</keyword>
<dbReference type="SUPFAM" id="SSF55594">
    <property type="entry name" value="HPr-like"/>
    <property type="match status" value="1"/>
</dbReference>
<dbReference type="PRINTS" id="PR00107">
    <property type="entry name" value="PHOSPHOCPHPR"/>
</dbReference>
<comment type="caution">
    <text evidence="5">The sequence shown here is derived from an EMBL/GenBank/DDBJ whole genome shotgun (WGS) entry which is preliminary data.</text>
</comment>
<comment type="subcellular location">
    <subcellularLocation>
        <location evidence="1">Cytoplasm</location>
    </subcellularLocation>
</comment>
<evidence type="ECO:0000256" key="2">
    <source>
        <dbReference type="ARBA" id="ARBA00022490"/>
    </source>
</evidence>
<protein>
    <submittedName>
        <fullName evidence="5">Phosphocarrier protein</fullName>
    </submittedName>
</protein>
<dbReference type="CDD" id="cd00367">
    <property type="entry name" value="PTS-HPr_like"/>
    <property type="match status" value="1"/>
</dbReference>
<dbReference type="RefSeq" id="WP_183770789.1">
    <property type="nucleotide sequence ID" value="NZ_CAWVEG010000070.1"/>
</dbReference>
<accession>A0A7W8M457</accession>
<sequence length="85" mass="9094">MKNFKYTITDELGIHARPAGLLVKEAAKFSSKITIQGNGKNADLKRLLAVMSLGIKKGAEIEVTAEGDDEAAAVAALEDFFKSNL</sequence>
<reference evidence="5 6" key="1">
    <citation type="submission" date="2020-08" db="EMBL/GenBank/DDBJ databases">
        <title>Genomic Encyclopedia of Type Strains, Phase IV (KMG-IV): sequencing the most valuable type-strain genomes for metagenomic binning, comparative biology and taxonomic classification.</title>
        <authorList>
            <person name="Goeker M."/>
        </authorList>
    </citation>
    <scope>NUCLEOTIDE SEQUENCE [LARGE SCALE GENOMIC DNA]</scope>
    <source>
        <strain evidence="5 6">DSM 106146</strain>
    </source>
</reference>
<name>A0A7W8M457_9FIRM</name>
<dbReference type="Proteomes" id="UP000543642">
    <property type="component" value="Unassembled WGS sequence"/>
</dbReference>
<dbReference type="InterPro" id="IPR035895">
    <property type="entry name" value="HPr-like_sf"/>
</dbReference>
<dbReference type="InterPro" id="IPR000032">
    <property type="entry name" value="HPr-like"/>
</dbReference>
<dbReference type="GO" id="GO:0005737">
    <property type="term" value="C:cytoplasm"/>
    <property type="evidence" value="ECO:0007669"/>
    <property type="project" value="UniProtKB-SubCell"/>
</dbReference>
<dbReference type="EMBL" id="JACHFW010000001">
    <property type="protein sequence ID" value="MBB5263257.1"/>
    <property type="molecule type" value="Genomic_DNA"/>
</dbReference>
<keyword evidence="6" id="KW-1185">Reference proteome</keyword>
<dbReference type="Gene3D" id="3.30.1340.10">
    <property type="entry name" value="HPr-like"/>
    <property type="match status" value="1"/>
</dbReference>
<evidence type="ECO:0000259" key="4">
    <source>
        <dbReference type="PROSITE" id="PS51350"/>
    </source>
</evidence>
<evidence type="ECO:0000313" key="6">
    <source>
        <dbReference type="Proteomes" id="UP000543642"/>
    </source>
</evidence>
<proteinExistence type="predicted"/>